<accession>K1Z4Q4</accession>
<keyword evidence="1" id="KW-1133">Transmembrane helix</keyword>
<name>K1Z4Q4_9BACT</name>
<organism evidence="2">
    <name type="scientific">uncultured bacterium</name>
    <name type="common">gcode 4</name>
    <dbReference type="NCBI Taxonomy" id="1234023"/>
    <lineage>
        <taxon>Bacteria</taxon>
        <taxon>environmental samples</taxon>
    </lineage>
</organism>
<evidence type="ECO:0000313" key="2">
    <source>
        <dbReference type="EMBL" id="EKD44512.1"/>
    </source>
</evidence>
<feature type="transmembrane region" description="Helical" evidence="1">
    <location>
        <begin position="7"/>
        <end position="27"/>
    </location>
</feature>
<gene>
    <name evidence="2" type="ORF">ACD_71C00114G0010</name>
</gene>
<dbReference type="EMBL" id="AMFJ01028845">
    <property type="protein sequence ID" value="EKD44512.1"/>
    <property type="molecule type" value="Genomic_DNA"/>
</dbReference>
<reference evidence="2" key="1">
    <citation type="journal article" date="2012" name="Science">
        <title>Fermentation, hydrogen, and sulfur metabolism in multiple uncultivated bacterial phyla.</title>
        <authorList>
            <person name="Wrighton K.C."/>
            <person name="Thomas B.C."/>
            <person name="Sharon I."/>
            <person name="Miller C.S."/>
            <person name="Castelle C.J."/>
            <person name="VerBerkmoes N.C."/>
            <person name="Wilkins M.J."/>
            <person name="Hettich R.L."/>
            <person name="Lipton M.S."/>
            <person name="Williams K.H."/>
            <person name="Long P.E."/>
            <person name="Banfield J.F."/>
        </authorList>
    </citation>
    <scope>NUCLEOTIDE SEQUENCE [LARGE SCALE GENOMIC DNA]</scope>
</reference>
<comment type="caution">
    <text evidence="2">The sequence shown here is derived from an EMBL/GenBank/DDBJ whole genome shotgun (WGS) entry which is preliminary data.</text>
</comment>
<sequence length="267" mass="31266">MKDFNKYIPIFTVVGLLIIWIIIVVFWSNAKPKNDIERFQEELIQAMKNEEKEAKKPFSTEAESQYPGCDKSDIKIWNQIWSSCNIGSNKAGTWTESYGKSIVFWSDKWFKEFNLVELYMHQEDALGWKNKQGPCANGYNIPSKKDWDTLFYNLNCNSFSSVCLKKVLNTLVLPQAWFYEVGTLLKEHLIDSSAYWWFRQPVFDSTNYLYWLFSDKSPDGKATGGFIQAKIWEDTKYFNQSYWNISDNLGLYAVEKKSAPIRCIKNN</sequence>
<evidence type="ECO:0000256" key="1">
    <source>
        <dbReference type="SAM" id="Phobius"/>
    </source>
</evidence>
<keyword evidence="1" id="KW-0472">Membrane</keyword>
<proteinExistence type="predicted"/>
<dbReference type="AlphaFoldDB" id="K1Z4Q4"/>
<protein>
    <recommendedName>
        <fullName evidence="3">Fibrobacter succinogenes major paralogous domain-containing protein</fullName>
    </recommendedName>
</protein>
<evidence type="ECO:0008006" key="3">
    <source>
        <dbReference type="Google" id="ProtNLM"/>
    </source>
</evidence>
<keyword evidence="1" id="KW-0812">Transmembrane</keyword>